<dbReference type="Gene3D" id="3.30.70.100">
    <property type="match status" value="1"/>
</dbReference>
<protein>
    <recommendedName>
        <fullName evidence="2">ABM domain-containing protein</fullName>
    </recommendedName>
</protein>
<sequence length="206" mass="22746">MVSQASSTPPLDGPVTLAVSRCIQPGREAEFEAWIAGINQAVRSFEGHHGIGVIRPAPDGPREYVLVFRFDSSAALQRWQTSPERLYWLERLEGLLAGEPRETVSPGLEFWFTPPGAAQLRTPPRWKMVLLTVLGLFPLSALLNLWLLPALLGELPDLLRILVASVVVVSLMTYAVMPTLTRLFARWLERGPADSKAAALDRPSRA</sequence>
<accession>A0A841I231</accession>
<reference evidence="3 4" key="1">
    <citation type="submission" date="2020-08" db="EMBL/GenBank/DDBJ databases">
        <title>Genomic Encyclopedia of Type Strains, Phase IV (KMG-IV): sequencing the most valuable type-strain genomes for metagenomic binning, comparative biology and taxonomic classification.</title>
        <authorList>
            <person name="Goeker M."/>
        </authorList>
    </citation>
    <scope>NUCLEOTIDE SEQUENCE [LARGE SCALE GENOMIC DNA]</scope>
    <source>
        <strain evidence="3 4">DSM 21458</strain>
    </source>
</reference>
<dbReference type="Pfam" id="PF03992">
    <property type="entry name" value="ABM"/>
    <property type="match status" value="1"/>
</dbReference>
<evidence type="ECO:0000256" key="1">
    <source>
        <dbReference type="SAM" id="Phobius"/>
    </source>
</evidence>
<keyword evidence="1" id="KW-0812">Transmembrane</keyword>
<evidence type="ECO:0000259" key="2">
    <source>
        <dbReference type="PROSITE" id="PS51725"/>
    </source>
</evidence>
<evidence type="ECO:0000313" key="4">
    <source>
        <dbReference type="Proteomes" id="UP000569951"/>
    </source>
</evidence>
<organism evidence="3 4">
    <name type="scientific">Deinobacterium chartae</name>
    <dbReference type="NCBI Taxonomy" id="521158"/>
    <lineage>
        <taxon>Bacteria</taxon>
        <taxon>Thermotogati</taxon>
        <taxon>Deinococcota</taxon>
        <taxon>Deinococci</taxon>
        <taxon>Deinococcales</taxon>
        <taxon>Deinococcaceae</taxon>
        <taxon>Deinobacterium</taxon>
    </lineage>
</organism>
<feature type="transmembrane region" description="Helical" evidence="1">
    <location>
        <begin position="129"/>
        <end position="152"/>
    </location>
</feature>
<dbReference type="EMBL" id="JACHHG010000009">
    <property type="protein sequence ID" value="MBB6099116.1"/>
    <property type="molecule type" value="Genomic_DNA"/>
</dbReference>
<keyword evidence="1" id="KW-0472">Membrane</keyword>
<dbReference type="PANTHER" id="PTHR40057:SF1">
    <property type="entry name" value="SLR1162 PROTEIN"/>
    <property type="match status" value="1"/>
</dbReference>
<evidence type="ECO:0000313" key="3">
    <source>
        <dbReference type="EMBL" id="MBB6099116.1"/>
    </source>
</evidence>
<dbReference type="PROSITE" id="PS51725">
    <property type="entry name" value="ABM"/>
    <property type="match status" value="1"/>
</dbReference>
<keyword evidence="1" id="KW-1133">Transmembrane helix</keyword>
<dbReference type="Proteomes" id="UP000569951">
    <property type="component" value="Unassembled WGS sequence"/>
</dbReference>
<keyword evidence="4" id="KW-1185">Reference proteome</keyword>
<feature type="transmembrane region" description="Helical" evidence="1">
    <location>
        <begin position="158"/>
        <end position="177"/>
    </location>
</feature>
<dbReference type="SUPFAM" id="SSF54909">
    <property type="entry name" value="Dimeric alpha+beta barrel"/>
    <property type="match status" value="1"/>
</dbReference>
<dbReference type="InterPro" id="IPR038762">
    <property type="entry name" value="ABM_predict"/>
</dbReference>
<name>A0A841I231_9DEIO</name>
<dbReference type="RefSeq" id="WP_183987867.1">
    <property type="nucleotide sequence ID" value="NZ_JACHHG010000009.1"/>
</dbReference>
<feature type="domain" description="ABM" evidence="2">
    <location>
        <begin position="15"/>
        <end position="104"/>
    </location>
</feature>
<proteinExistence type="predicted"/>
<dbReference type="InterPro" id="IPR007138">
    <property type="entry name" value="ABM_dom"/>
</dbReference>
<dbReference type="InterPro" id="IPR011008">
    <property type="entry name" value="Dimeric_a/b-barrel"/>
</dbReference>
<dbReference type="PANTHER" id="PTHR40057">
    <property type="entry name" value="SLR1162 PROTEIN"/>
    <property type="match status" value="1"/>
</dbReference>
<dbReference type="AlphaFoldDB" id="A0A841I231"/>
<comment type="caution">
    <text evidence="3">The sequence shown here is derived from an EMBL/GenBank/DDBJ whole genome shotgun (WGS) entry which is preliminary data.</text>
</comment>
<gene>
    <name evidence="3" type="ORF">HNR42_002552</name>
</gene>